<name>A0A1T5CKG0_9FIRM</name>
<dbReference type="InterPro" id="IPR011989">
    <property type="entry name" value="ARM-like"/>
</dbReference>
<gene>
    <name evidence="1" type="ORF">SAMN02745120_2237</name>
</gene>
<dbReference type="AlphaFoldDB" id="A0A1T5CKG0"/>
<dbReference type="InterPro" id="IPR016024">
    <property type="entry name" value="ARM-type_fold"/>
</dbReference>
<reference evidence="2" key="1">
    <citation type="submission" date="2017-02" db="EMBL/GenBank/DDBJ databases">
        <authorList>
            <person name="Varghese N."/>
            <person name="Submissions S."/>
        </authorList>
    </citation>
    <scope>NUCLEOTIDE SEQUENCE [LARGE SCALE GENOMIC DNA]</scope>
    <source>
        <strain evidence="2">ATCC 35199</strain>
    </source>
</reference>
<proteinExistence type="predicted"/>
<evidence type="ECO:0000313" key="2">
    <source>
        <dbReference type="Proteomes" id="UP000243406"/>
    </source>
</evidence>
<sequence length="221" mass="26031">MKLDWENIENLSDNEISYLLYLENKTIYQISKIRNLSEDIVKLHIYKIKKDLLLSEAKIADSNILSEYLSLSKPEREQYLECIDKENEKCLLDEFSKTMMDIDNIEDLMVIIWTIGELKTNSFNDKLKFYASHPHGNIRRMTYSAMGKIGSVEFLPYLSNGMKDIKPQVKQYAIIAFGKIADKEYIYKLNDIHTNKNEKEYVRRAAKQSIELILDRNNNER</sequence>
<dbReference type="SUPFAM" id="SSF48371">
    <property type="entry name" value="ARM repeat"/>
    <property type="match status" value="1"/>
</dbReference>
<dbReference type="Gene3D" id="1.25.10.10">
    <property type="entry name" value="Leucine-rich Repeat Variant"/>
    <property type="match status" value="1"/>
</dbReference>
<evidence type="ECO:0008006" key="3">
    <source>
        <dbReference type="Google" id="ProtNLM"/>
    </source>
</evidence>
<evidence type="ECO:0000313" key="1">
    <source>
        <dbReference type="EMBL" id="SKB59929.1"/>
    </source>
</evidence>
<dbReference type="EMBL" id="FUYN01000005">
    <property type="protein sequence ID" value="SKB59929.1"/>
    <property type="molecule type" value="Genomic_DNA"/>
</dbReference>
<accession>A0A1T5CKG0</accession>
<organism evidence="1 2">
    <name type="scientific">Acetoanaerobium noterae</name>
    <dbReference type="NCBI Taxonomy" id="745369"/>
    <lineage>
        <taxon>Bacteria</taxon>
        <taxon>Bacillati</taxon>
        <taxon>Bacillota</taxon>
        <taxon>Clostridia</taxon>
        <taxon>Peptostreptococcales</taxon>
        <taxon>Filifactoraceae</taxon>
        <taxon>Acetoanaerobium</taxon>
    </lineage>
</organism>
<dbReference type="OrthoDB" id="1706421at2"/>
<dbReference type="RefSeq" id="WP_079590042.1">
    <property type="nucleotide sequence ID" value="NZ_FUYN01000005.1"/>
</dbReference>
<dbReference type="Proteomes" id="UP000243406">
    <property type="component" value="Unassembled WGS sequence"/>
</dbReference>
<protein>
    <recommendedName>
        <fullName evidence="3">HEAT repeat-containing protein</fullName>
    </recommendedName>
</protein>
<keyword evidence="2" id="KW-1185">Reference proteome</keyword>